<dbReference type="GO" id="GO:0007602">
    <property type="term" value="P:phototransduction"/>
    <property type="evidence" value="ECO:0007669"/>
    <property type="project" value="UniProtKB-KW"/>
</dbReference>
<dbReference type="EMBL" id="MN740664">
    <property type="protein sequence ID" value="QHS79834.1"/>
    <property type="molecule type" value="Genomic_DNA"/>
</dbReference>
<evidence type="ECO:0000256" key="2">
    <source>
        <dbReference type="ARBA" id="ARBA00008130"/>
    </source>
</evidence>
<dbReference type="GO" id="GO:0009881">
    <property type="term" value="F:photoreceptor activity"/>
    <property type="evidence" value="ECO:0007669"/>
    <property type="project" value="UniProtKB-KW"/>
</dbReference>
<comment type="similarity">
    <text evidence="2">Belongs to the archaeal/bacterial/fungal opsin family.</text>
</comment>
<dbReference type="InterPro" id="IPR018229">
    <property type="entry name" value="Rhodopsin_retinal_BS"/>
</dbReference>
<organism evidence="12">
    <name type="scientific">viral metagenome</name>
    <dbReference type="NCBI Taxonomy" id="1070528"/>
    <lineage>
        <taxon>unclassified sequences</taxon>
        <taxon>metagenomes</taxon>
        <taxon>organismal metagenomes</taxon>
    </lineage>
</organism>
<keyword evidence="10" id="KW-0675">Receptor</keyword>
<proteinExistence type="inferred from homology"/>
<keyword evidence="3" id="KW-0600">Photoreceptor protein</keyword>
<feature type="transmembrane region" description="Helical" evidence="11">
    <location>
        <begin position="183"/>
        <end position="204"/>
    </location>
</feature>
<name>A0A6C0AJ52_9ZZZZ</name>
<evidence type="ECO:0000313" key="12">
    <source>
        <dbReference type="EMBL" id="QHS79834.1"/>
    </source>
</evidence>
<feature type="transmembrane region" description="Helical" evidence="11">
    <location>
        <begin position="6"/>
        <end position="24"/>
    </location>
</feature>
<feature type="transmembrane region" description="Helical" evidence="11">
    <location>
        <begin position="159"/>
        <end position="177"/>
    </location>
</feature>
<evidence type="ECO:0000256" key="4">
    <source>
        <dbReference type="ARBA" id="ARBA00022606"/>
    </source>
</evidence>
<dbReference type="SUPFAM" id="SSF81321">
    <property type="entry name" value="Family A G protein-coupled receptor-like"/>
    <property type="match status" value="1"/>
</dbReference>
<keyword evidence="5 11" id="KW-0812">Transmembrane</keyword>
<protein>
    <recommendedName>
        <fullName evidence="13">Rhodopsin</fullName>
    </recommendedName>
</protein>
<reference evidence="12" key="1">
    <citation type="journal article" date="2020" name="Nature">
        <title>Giant virus diversity and host interactions through global metagenomics.</title>
        <authorList>
            <person name="Schulz F."/>
            <person name="Roux S."/>
            <person name="Paez-Espino D."/>
            <person name="Jungbluth S."/>
            <person name="Walsh D.A."/>
            <person name="Denef V.J."/>
            <person name="McMahon K.D."/>
            <person name="Konstantinidis K.T."/>
            <person name="Eloe-Fadrosh E.A."/>
            <person name="Kyrpides N.C."/>
            <person name="Woyke T."/>
        </authorList>
    </citation>
    <scope>NUCLEOTIDE SEQUENCE</scope>
    <source>
        <strain evidence="12">GVMAG-S-1035375-24</strain>
    </source>
</reference>
<dbReference type="Gene3D" id="1.20.1070.10">
    <property type="entry name" value="Rhodopsin 7-helix transmembrane proteins"/>
    <property type="match status" value="1"/>
</dbReference>
<comment type="subcellular location">
    <subcellularLocation>
        <location evidence="1">Membrane</location>
        <topology evidence="1">Multi-pass membrane protein</topology>
    </subcellularLocation>
</comment>
<evidence type="ECO:0000256" key="8">
    <source>
        <dbReference type="ARBA" id="ARBA00022991"/>
    </source>
</evidence>
<dbReference type="InterPro" id="IPR001425">
    <property type="entry name" value="Arc/bac/fun_rhodopsins"/>
</dbReference>
<dbReference type="AlphaFoldDB" id="A0A6C0AJ52"/>
<dbReference type="Pfam" id="PF01036">
    <property type="entry name" value="Bac_rhodopsin"/>
    <property type="match status" value="1"/>
</dbReference>
<keyword evidence="4" id="KW-0716">Sensory transduction</keyword>
<evidence type="ECO:0000256" key="5">
    <source>
        <dbReference type="ARBA" id="ARBA00022692"/>
    </source>
</evidence>
<evidence type="ECO:0000256" key="9">
    <source>
        <dbReference type="ARBA" id="ARBA00023136"/>
    </source>
</evidence>
<keyword evidence="6" id="KW-0681">Retinal protein</keyword>
<dbReference type="SMART" id="SM01021">
    <property type="entry name" value="Bac_rhodopsin"/>
    <property type="match status" value="1"/>
</dbReference>
<dbReference type="GO" id="GO:0016020">
    <property type="term" value="C:membrane"/>
    <property type="evidence" value="ECO:0007669"/>
    <property type="project" value="UniProtKB-SubCell"/>
</dbReference>
<evidence type="ECO:0000256" key="3">
    <source>
        <dbReference type="ARBA" id="ARBA00022543"/>
    </source>
</evidence>
<evidence type="ECO:0000256" key="6">
    <source>
        <dbReference type="ARBA" id="ARBA00022925"/>
    </source>
</evidence>
<dbReference type="GO" id="GO:0005216">
    <property type="term" value="F:monoatomic ion channel activity"/>
    <property type="evidence" value="ECO:0007669"/>
    <property type="project" value="InterPro"/>
</dbReference>
<evidence type="ECO:0008006" key="13">
    <source>
        <dbReference type="Google" id="ProtNLM"/>
    </source>
</evidence>
<accession>A0A6C0AJ52</accession>
<dbReference type="PROSITE" id="PS00950">
    <property type="entry name" value="BACTERIAL_OPSIN_1"/>
    <property type="match status" value="1"/>
</dbReference>
<evidence type="ECO:0000256" key="1">
    <source>
        <dbReference type="ARBA" id="ARBA00004141"/>
    </source>
</evidence>
<keyword evidence="9 11" id="KW-0472">Membrane</keyword>
<sequence>MGLVDDSFLVSYLVLLGYTGITAIEALRTPNVNVRHVMNIETSVSIVASLVYGFFYEQVKTGKYDLKTFTHLRYLDWMITTPLIILGLLLFYNQKLASIPWETYAAIVGLDWAMLYAGFLGEQGTIPRMTGFLAGFAALFAVFYLMYTKTMPKGSNPTAFFIFAFLWSMYGVAYMQDEETKNISYNILDVNSKALFGIGLWMYFGKVLKFE</sequence>
<evidence type="ECO:0000256" key="11">
    <source>
        <dbReference type="SAM" id="Phobius"/>
    </source>
</evidence>
<feature type="transmembrane region" description="Helical" evidence="11">
    <location>
        <begin position="126"/>
        <end position="147"/>
    </location>
</feature>
<feature type="transmembrane region" description="Helical" evidence="11">
    <location>
        <begin position="36"/>
        <end position="55"/>
    </location>
</feature>
<evidence type="ECO:0000256" key="7">
    <source>
        <dbReference type="ARBA" id="ARBA00022989"/>
    </source>
</evidence>
<evidence type="ECO:0000256" key="10">
    <source>
        <dbReference type="ARBA" id="ARBA00023170"/>
    </source>
</evidence>
<feature type="transmembrane region" description="Helical" evidence="11">
    <location>
        <begin position="75"/>
        <end position="92"/>
    </location>
</feature>
<keyword evidence="7 11" id="KW-1133">Transmembrane helix</keyword>
<feature type="transmembrane region" description="Helical" evidence="11">
    <location>
        <begin position="104"/>
        <end position="120"/>
    </location>
</feature>
<keyword evidence="8" id="KW-0157">Chromophore</keyword>